<sequence length="236" mass="24321">MLGDLSARPALLLVRASHPRQAVTTAVALATAAAVAGRPLREVGLVAATVLVGQCLLGWADDLTDRRSDERHRPTKPLARGVLDPGTVWFALTCAVLLVVPLAVAHGRRAAAAYLSLLAVSAVGDRLLHGRVLSFVPWVVSFALYPAFLAYGGWNGVGATTPPTPAMVALAAALGLGVHVLLALPGLVADHEAGERSLPMVLALRLGTPRLLLLAGLFTAAVVVGILISGRTVGLT</sequence>
<keyword evidence="1" id="KW-0472">Membrane</keyword>
<keyword evidence="1" id="KW-1133">Transmembrane helix</keyword>
<evidence type="ECO:0000313" key="2">
    <source>
        <dbReference type="EMBL" id="CAB4916140.1"/>
    </source>
</evidence>
<feature type="transmembrane region" description="Helical" evidence="1">
    <location>
        <begin position="81"/>
        <end position="104"/>
    </location>
</feature>
<dbReference type="AlphaFoldDB" id="A0A6J7HIT7"/>
<protein>
    <submittedName>
        <fullName evidence="2">Unannotated protein</fullName>
    </submittedName>
</protein>
<accession>A0A6J7HIT7</accession>
<organism evidence="2">
    <name type="scientific">freshwater metagenome</name>
    <dbReference type="NCBI Taxonomy" id="449393"/>
    <lineage>
        <taxon>unclassified sequences</taxon>
        <taxon>metagenomes</taxon>
        <taxon>ecological metagenomes</taxon>
    </lineage>
</organism>
<dbReference type="EMBL" id="CAFBMW010000002">
    <property type="protein sequence ID" value="CAB4916140.1"/>
    <property type="molecule type" value="Genomic_DNA"/>
</dbReference>
<feature type="transmembrane region" description="Helical" evidence="1">
    <location>
        <begin position="210"/>
        <end position="230"/>
    </location>
</feature>
<gene>
    <name evidence="2" type="ORF">UFOPK3662_00311</name>
</gene>
<dbReference type="GO" id="GO:0016765">
    <property type="term" value="F:transferase activity, transferring alkyl or aryl (other than methyl) groups"/>
    <property type="evidence" value="ECO:0007669"/>
    <property type="project" value="InterPro"/>
</dbReference>
<feature type="transmembrane region" description="Helical" evidence="1">
    <location>
        <begin position="166"/>
        <end position="189"/>
    </location>
</feature>
<keyword evidence="1" id="KW-0812">Transmembrane</keyword>
<feature type="transmembrane region" description="Helical" evidence="1">
    <location>
        <begin position="135"/>
        <end position="154"/>
    </location>
</feature>
<evidence type="ECO:0000256" key="1">
    <source>
        <dbReference type="SAM" id="Phobius"/>
    </source>
</evidence>
<reference evidence="2" key="1">
    <citation type="submission" date="2020-05" db="EMBL/GenBank/DDBJ databases">
        <authorList>
            <person name="Chiriac C."/>
            <person name="Salcher M."/>
            <person name="Ghai R."/>
            <person name="Kavagutti S V."/>
        </authorList>
    </citation>
    <scope>NUCLEOTIDE SEQUENCE</scope>
</reference>
<dbReference type="InterPro" id="IPR044878">
    <property type="entry name" value="UbiA_sf"/>
</dbReference>
<proteinExistence type="predicted"/>
<dbReference type="GO" id="GO:0016020">
    <property type="term" value="C:membrane"/>
    <property type="evidence" value="ECO:0007669"/>
    <property type="project" value="UniProtKB-SubCell"/>
</dbReference>
<name>A0A6J7HIT7_9ZZZZ</name>
<dbReference type="Gene3D" id="1.10.357.140">
    <property type="entry name" value="UbiA prenyltransferase"/>
    <property type="match status" value="1"/>
</dbReference>